<dbReference type="AlphaFoldDB" id="A0A0F3GTH4"/>
<keyword evidence="2" id="KW-1185">Reference proteome</keyword>
<name>A0A0F3GTH4_9BACT</name>
<evidence type="ECO:0000313" key="1">
    <source>
        <dbReference type="EMBL" id="KJU85166.1"/>
    </source>
</evidence>
<accession>A0A0F3GTH4</accession>
<dbReference type="EMBL" id="LACI01001135">
    <property type="protein sequence ID" value="KJU85166.1"/>
    <property type="molecule type" value="Genomic_DNA"/>
</dbReference>
<sequence length="116" mass="13160">MVFISGVLTGSVFTGLYVKHSMVKVIHGGPPAVKQVIVKRLDEKLNLTSQQRGEVERIVGQTQAEMLKLRQKNQPEIERIIDSGMTAIKTTLSPEQQKTLESMYKNVKDKWHIKDE</sequence>
<comment type="caution">
    <text evidence="1">The sequence shown here is derived from an EMBL/GenBank/DDBJ whole genome shotgun (WGS) entry which is preliminary data.</text>
</comment>
<dbReference type="Proteomes" id="UP000033423">
    <property type="component" value="Unassembled WGS sequence"/>
</dbReference>
<gene>
    <name evidence="1" type="ORF">MBAV_002636</name>
</gene>
<protein>
    <submittedName>
        <fullName evidence="1">Uncharacterized protein</fullName>
    </submittedName>
</protein>
<evidence type="ECO:0000313" key="2">
    <source>
        <dbReference type="Proteomes" id="UP000033423"/>
    </source>
</evidence>
<proteinExistence type="predicted"/>
<reference evidence="1 2" key="1">
    <citation type="submission" date="2015-02" db="EMBL/GenBank/DDBJ databases">
        <title>Single-cell genomics of uncultivated deep-branching MTB reveals a conserved set of magnetosome genes.</title>
        <authorList>
            <person name="Kolinko S."/>
            <person name="Richter M."/>
            <person name="Glockner F.O."/>
            <person name="Brachmann A."/>
            <person name="Schuler D."/>
        </authorList>
    </citation>
    <scope>NUCLEOTIDE SEQUENCE [LARGE SCALE GENOMIC DNA]</scope>
    <source>
        <strain evidence="1">TM-1</strain>
    </source>
</reference>
<organism evidence="1 2">
    <name type="scientific">Candidatus Magnetobacterium bavaricum</name>
    <dbReference type="NCBI Taxonomy" id="29290"/>
    <lineage>
        <taxon>Bacteria</taxon>
        <taxon>Pseudomonadati</taxon>
        <taxon>Nitrospirota</taxon>
        <taxon>Thermodesulfovibrionia</taxon>
        <taxon>Thermodesulfovibrionales</taxon>
        <taxon>Candidatus Magnetobacteriaceae</taxon>
        <taxon>Candidatus Magnetobacterium</taxon>
    </lineage>
</organism>